<evidence type="ECO:0000256" key="5">
    <source>
        <dbReference type="ARBA" id="ARBA00022723"/>
    </source>
</evidence>
<evidence type="ECO:0000259" key="11">
    <source>
        <dbReference type="PROSITE" id="PS51007"/>
    </source>
</evidence>
<comment type="caution">
    <text evidence="12">The sequence shown here is derived from an EMBL/GenBank/DDBJ whole genome shotgun (WGS) entry which is preliminary data.</text>
</comment>
<keyword evidence="3 10" id="KW-0813">Transport</keyword>
<dbReference type="GO" id="GO:0009055">
    <property type="term" value="F:electron transfer activity"/>
    <property type="evidence" value="ECO:0007669"/>
    <property type="project" value="InterPro"/>
</dbReference>
<keyword evidence="6 10" id="KW-0249">Electron transport</keyword>
<dbReference type="Gene3D" id="1.10.760.10">
    <property type="entry name" value="Cytochrome c-like domain"/>
    <property type="match status" value="1"/>
</dbReference>
<evidence type="ECO:0000256" key="3">
    <source>
        <dbReference type="ARBA" id="ARBA00022448"/>
    </source>
</evidence>
<evidence type="ECO:0000256" key="8">
    <source>
        <dbReference type="PROSITE-ProRule" id="PRU00433"/>
    </source>
</evidence>
<dbReference type="Proteomes" id="UP000695562">
    <property type="component" value="Unassembled WGS sequence"/>
</dbReference>
<feature type="domain" description="Cytochrome c" evidence="11">
    <location>
        <begin position="1"/>
        <end position="102"/>
    </location>
</feature>
<dbReference type="FunFam" id="1.10.760.10:FF:000001">
    <property type="entry name" value="Cytochrome c iso-1"/>
    <property type="match status" value="1"/>
</dbReference>
<evidence type="ECO:0000256" key="6">
    <source>
        <dbReference type="ARBA" id="ARBA00022982"/>
    </source>
</evidence>
<keyword evidence="10" id="KW-0496">Mitochondrion</keyword>
<gene>
    <name evidence="12" type="ORF">CYY_007392</name>
</gene>
<dbReference type="OrthoDB" id="449280at2759"/>
<dbReference type="InterPro" id="IPR036909">
    <property type="entry name" value="Cyt_c-like_dom_sf"/>
</dbReference>
<evidence type="ECO:0000256" key="2">
    <source>
        <dbReference type="ARBA" id="ARBA00006488"/>
    </source>
</evidence>
<keyword evidence="7 8" id="KW-0408">Iron</keyword>
<dbReference type="PANTHER" id="PTHR11961">
    <property type="entry name" value="CYTOCHROME C"/>
    <property type="match status" value="1"/>
</dbReference>
<keyword evidence="10" id="KW-0679">Respiratory chain</keyword>
<comment type="PTM">
    <text evidence="10">Binds 1 heme group per subunit.</text>
</comment>
<evidence type="ECO:0000313" key="12">
    <source>
        <dbReference type="EMBL" id="KAF2071285.1"/>
    </source>
</evidence>
<comment type="subcellular location">
    <subcellularLocation>
        <location evidence="1">Mitochondrion intermembrane space</location>
    </subcellularLocation>
</comment>
<dbReference type="InterPro" id="IPR002327">
    <property type="entry name" value="Cyt_c_1A/1B"/>
</dbReference>
<dbReference type="GO" id="GO:0020037">
    <property type="term" value="F:heme binding"/>
    <property type="evidence" value="ECO:0007669"/>
    <property type="project" value="InterPro"/>
</dbReference>
<dbReference type="SUPFAM" id="SSF46626">
    <property type="entry name" value="Cytochrome c"/>
    <property type="match status" value="1"/>
</dbReference>
<comment type="function">
    <text evidence="10">Electron carrier protein. The oxidized form of the cytochrome c heme group can accept an electron from the heme group of the cytochrome c1 subunit of cytochrome reductase. Cytochrome c then transfers this electron to the cytochrome oxidase complex, the final protein carrier in the mitochondrial electron-transport chain.</text>
</comment>
<dbReference type="AlphaFoldDB" id="A0A8J4PR13"/>
<sequence length="104" mass="11578">MSYQPGNVENGGKCAQCHTVNKGGPTKQGPNLYGLFGRKSGTVEGYSYTKANKDAGIMWGEQTLFDYLENPKKYIPKTKMAFPGFKSENDRNDVITYLNKVTNE</sequence>
<dbReference type="GO" id="GO:0046872">
    <property type="term" value="F:metal ion binding"/>
    <property type="evidence" value="ECO:0007669"/>
    <property type="project" value="UniProtKB-KW"/>
</dbReference>
<evidence type="ECO:0000256" key="9">
    <source>
        <dbReference type="RuleBase" id="RU004426"/>
    </source>
</evidence>
<organism evidence="12 13">
    <name type="scientific">Polysphondylium violaceum</name>
    <dbReference type="NCBI Taxonomy" id="133409"/>
    <lineage>
        <taxon>Eukaryota</taxon>
        <taxon>Amoebozoa</taxon>
        <taxon>Evosea</taxon>
        <taxon>Eumycetozoa</taxon>
        <taxon>Dictyostelia</taxon>
        <taxon>Dictyosteliales</taxon>
        <taxon>Dictyosteliaceae</taxon>
        <taxon>Polysphondylium</taxon>
    </lineage>
</organism>
<dbReference type="GO" id="GO:0005758">
    <property type="term" value="C:mitochondrial intermembrane space"/>
    <property type="evidence" value="ECO:0007669"/>
    <property type="project" value="UniProtKB-SubCell"/>
</dbReference>
<protein>
    <recommendedName>
        <fullName evidence="11">Cytochrome c domain-containing protein</fullName>
    </recommendedName>
</protein>
<comment type="similarity">
    <text evidence="2 9">Belongs to the cytochrome c family.</text>
</comment>
<dbReference type="Pfam" id="PF00034">
    <property type="entry name" value="Cytochrom_C"/>
    <property type="match status" value="1"/>
</dbReference>
<dbReference type="PROSITE" id="PS51007">
    <property type="entry name" value="CYTC"/>
    <property type="match status" value="1"/>
</dbReference>
<keyword evidence="13" id="KW-1185">Reference proteome</keyword>
<evidence type="ECO:0000256" key="1">
    <source>
        <dbReference type="ARBA" id="ARBA00004569"/>
    </source>
</evidence>
<evidence type="ECO:0000313" key="13">
    <source>
        <dbReference type="Proteomes" id="UP000695562"/>
    </source>
</evidence>
<evidence type="ECO:0000256" key="7">
    <source>
        <dbReference type="ARBA" id="ARBA00023004"/>
    </source>
</evidence>
<keyword evidence="4 8" id="KW-0349">Heme</keyword>
<dbReference type="EMBL" id="AJWJ01000392">
    <property type="protein sequence ID" value="KAF2071285.1"/>
    <property type="molecule type" value="Genomic_DNA"/>
</dbReference>
<proteinExistence type="inferred from homology"/>
<evidence type="ECO:0000256" key="4">
    <source>
        <dbReference type="ARBA" id="ARBA00022617"/>
    </source>
</evidence>
<accession>A0A8J4PR13</accession>
<evidence type="ECO:0000256" key="10">
    <source>
        <dbReference type="RuleBase" id="RU004427"/>
    </source>
</evidence>
<reference evidence="12" key="1">
    <citation type="submission" date="2020-01" db="EMBL/GenBank/DDBJ databases">
        <title>Development of genomics and gene disruption for Polysphondylium violaceum indicates a role for the polyketide synthase stlB in stalk morphogenesis.</title>
        <authorList>
            <person name="Narita B."/>
            <person name="Kawabe Y."/>
            <person name="Kin K."/>
            <person name="Saito T."/>
            <person name="Gibbs R."/>
            <person name="Kuspa A."/>
            <person name="Muzny D."/>
            <person name="Queller D."/>
            <person name="Richards S."/>
            <person name="Strassman J."/>
            <person name="Sucgang R."/>
            <person name="Worley K."/>
            <person name="Schaap P."/>
        </authorList>
    </citation>
    <scope>NUCLEOTIDE SEQUENCE</scope>
    <source>
        <strain evidence="12">QSvi11</strain>
    </source>
</reference>
<dbReference type="InterPro" id="IPR009056">
    <property type="entry name" value="Cyt_c-like_dom"/>
</dbReference>
<keyword evidence="5 8" id="KW-0479">Metal-binding</keyword>
<dbReference type="PRINTS" id="PR00604">
    <property type="entry name" value="CYTCHRMECIAB"/>
</dbReference>
<name>A0A8J4PR13_9MYCE</name>